<reference evidence="2" key="1">
    <citation type="journal article" date="2021" name="Proc. Natl. Acad. Sci. U.S.A.">
        <title>A Catalog of Tens of Thousands of Viruses from Human Metagenomes Reveals Hidden Associations with Chronic Diseases.</title>
        <authorList>
            <person name="Tisza M.J."/>
            <person name="Buck C.B."/>
        </authorList>
    </citation>
    <scope>NUCLEOTIDE SEQUENCE</scope>
    <source>
        <strain evidence="2">CtplG2</strain>
    </source>
</reference>
<dbReference type="Gene3D" id="1.20.5.340">
    <property type="match status" value="1"/>
</dbReference>
<sequence>MNESRNFNDREFEKMLVWKVTFLNMDIDVLEDENTRLQYEIDKYKKENNELREKLSAIGGVGDDM</sequence>
<dbReference type="EMBL" id="BK014753">
    <property type="protein sequence ID" value="DAD74171.1"/>
    <property type="molecule type" value="Genomic_DNA"/>
</dbReference>
<evidence type="ECO:0000256" key="1">
    <source>
        <dbReference type="SAM" id="Coils"/>
    </source>
</evidence>
<protein>
    <submittedName>
        <fullName evidence="2">B-ZIP transcription factor</fullName>
    </submittedName>
</protein>
<organism evidence="2">
    <name type="scientific">Myoviridae sp. ctplG2</name>
    <dbReference type="NCBI Taxonomy" id="2826700"/>
    <lineage>
        <taxon>Viruses</taxon>
        <taxon>Duplodnaviria</taxon>
        <taxon>Heunggongvirae</taxon>
        <taxon>Uroviricota</taxon>
        <taxon>Caudoviricetes</taxon>
    </lineage>
</organism>
<proteinExistence type="predicted"/>
<evidence type="ECO:0000313" key="2">
    <source>
        <dbReference type="EMBL" id="DAD74171.1"/>
    </source>
</evidence>
<name>A0A8S5LWJ5_9CAUD</name>
<keyword evidence="1" id="KW-0175">Coiled coil</keyword>
<accession>A0A8S5LWJ5</accession>
<feature type="coiled-coil region" evidence="1">
    <location>
        <begin position="27"/>
        <end position="54"/>
    </location>
</feature>